<dbReference type="Pfam" id="PF00498">
    <property type="entry name" value="FHA"/>
    <property type="match status" value="1"/>
</dbReference>
<reference evidence="5" key="1">
    <citation type="journal article" date="2021" name="PeerJ">
        <title>Extensive microbial diversity within the chicken gut microbiome revealed by metagenomics and culture.</title>
        <authorList>
            <person name="Gilroy R."/>
            <person name="Ravi A."/>
            <person name="Getino M."/>
            <person name="Pursley I."/>
            <person name="Horton D.L."/>
            <person name="Alikhan N.F."/>
            <person name="Baker D."/>
            <person name="Gharbi K."/>
            <person name="Hall N."/>
            <person name="Watson M."/>
            <person name="Adriaenssens E.M."/>
            <person name="Foster-Nyarko E."/>
            <person name="Jarju S."/>
            <person name="Secka A."/>
            <person name="Antonio M."/>
            <person name="Oren A."/>
            <person name="Chaudhuri R.R."/>
            <person name="La Ragione R."/>
            <person name="Hildebrand F."/>
            <person name="Pallen M.J."/>
        </authorList>
    </citation>
    <scope>NUCLEOTIDE SEQUENCE</scope>
    <source>
        <strain evidence="5">CHK198-12963</strain>
    </source>
</reference>
<dbReference type="InterPro" id="IPR008984">
    <property type="entry name" value="SMAD_FHA_dom_sf"/>
</dbReference>
<dbReference type="PROSITE" id="PS50006">
    <property type="entry name" value="FHA_DOMAIN"/>
    <property type="match status" value="1"/>
</dbReference>
<dbReference type="GO" id="GO:0016787">
    <property type="term" value="F:hydrolase activity"/>
    <property type="evidence" value="ECO:0007669"/>
    <property type="project" value="UniProtKB-KW"/>
</dbReference>
<feature type="binding site" evidence="3">
    <location>
        <position position="682"/>
    </location>
    <ligand>
        <name>Mg(2+)</name>
        <dbReference type="ChEBI" id="CHEBI:18420"/>
        <label>1</label>
    </ligand>
</feature>
<protein>
    <submittedName>
        <fullName evidence="5">ADP-ribosylglycohydrolase family protein</fullName>
    </submittedName>
</protein>
<feature type="domain" description="FHA" evidence="4">
    <location>
        <begin position="293"/>
        <end position="342"/>
    </location>
</feature>
<dbReference type="CDD" id="cd00060">
    <property type="entry name" value="FHA"/>
    <property type="match status" value="1"/>
</dbReference>
<feature type="binding site" evidence="3">
    <location>
        <position position="683"/>
    </location>
    <ligand>
        <name>Mg(2+)</name>
        <dbReference type="ChEBI" id="CHEBI:18420"/>
        <label>1</label>
    </ligand>
</feature>
<feature type="binding site" evidence="3">
    <location>
        <position position="445"/>
    </location>
    <ligand>
        <name>Mg(2+)</name>
        <dbReference type="ChEBI" id="CHEBI:18420"/>
        <label>1</label>
    </ligand>
</feature>
<evidence type="ECO:0000313" key="6">
    <source>
        <dbReference type="Proteomes" id="UP000823863"/>
    </source>
</evidence>
<dbReference type="PANTHER" id="PTHR16222:SF24">
    <property type="entry name" value="ADP-RIBOSYLHYDROLASE ARH3"/>
    <property type="match status" value="1"/>
</dbReference>
<dbReference type="EMBL" id="DWWB01000005">
    <property type="protein sequence ID" value="HJC65383.1"/>
    <property type="molecule type" value="Genomic_DNA"/>
</dbReference>
<organism evidence="5 6">
    <name type="scientific">Candidatus Enterocloster excrementigallinarum</name>
    <dbReference type="NCBI Taxonomy" id="2838558"/>
    <lineage>
        <taxon>Bacteria</taxon>
        <taxon>Bacillati</taxon>
        <taxon>Bacillota</taxon>
        <taxon>Clostridia</taxon>
        <taxon>Lachnospirales</taxon>
        <taxon>Lachnospiraceae</taxon>
        <taxon>Enterocloster</taxon>
    </lineage>
</organism>
<dbReference type="InterPro" id="IPR005502">
    <property type="entry name" value="Ribosyl_crysJ1"/>
</dbReference>
<feature type="binding site" evidence="3">
    <location>
        <position position="680"/>
    </location>
    <ligand>
        <name>Mg(2+)</name>
        <dbReference type="ChEBI" id="CHEBI:18420"/>
        <label>1</label>
    </ligand>
</feature>
<evidence type="ECO:0000313" key="5">
    <source>
        <dbReference type="EMBL" id="HJC65383.1"/>
    </source>
</evidence>
<dbReference type="Proteomes" id="UP000823863">
    <property type="component" value="Unassembled WGS sequence"/>
</dbReference>
<dbReference type="SUPFAM" id="SSF101478">
    <property type="entry name" value="ADP-ribosylglycohydrolase"/>
    <property type="match status" value="1"/>
</dbReference>
<dbReference type="SMART" id="SM00240">
    <property type="entry name" value="FHA"/>
    <property type="match status" value="1"/>
</dbReference>
<dbReference type="InterPro" id="IPR036705">
    <property type="entry name" value="Ribosyl_crysJ1_sf"/>
</dbReference>
<keyword evidence="2" id="KW-0378">Hydrolase</keyword>
<name>A0A9D2TE44_9FIRM</name>
<sequence length="747" mass="83683">MFDFTKAEDPPKEQKNSFISLLMGSMYPGITLFARDVNLPPELAEKYKAGMIIREKGFTDTTIRFGGMVTSCRYVILSNHMKNLAMLENGTNWGLHVANKDAHFKVLGQVTYKGKTGIFLLHLPDDETWKAYQTMEFSLDKELYEKAVSRFQAKALDAPIPELAAREWLDRCQFPVGMNDGGQFWPLEELPEQWQDPAMPIYPPVFVKGDNKKVQYFQNSVYGTLYKRVWKESGYERQWYRLDSAARVWLEDGSAGTEYEWGSLLYVREVFVASDPYEIGIKLWDGGMIHTEFYAGRGADCQIRLKGSRVSRRHACFYYDGIHWLIRDVKSTNGVELNGKKVRGKVLEKGDQLRLGDAQILFQGSFLQVTDGAGKRTFCFPGEILLRGAMERQRKSRYRGCLLGGAVGDALGYPVEFMKEDGIFRKYGEKGIQTLSQAGNPAVISDDTQMTLFAVNALIRSASIHCNWKENLLRAYQEWLGTQGDECCIRDDPRPRMWLYEVEGLHARRAPGNTCLASIRRTAGRRKAILADNNSKGCGTVMRAAPYGLSVGYDPELSGGEEADAVIKMAHVDADFTHGHPAAREASASLAALIWEIVQYSPQRCDPLEEVVYHCFSSSGLLKKAVGLALDGSVPDLEGIHQLGEGWVADEALAIAVFCAVRYQNDFAAAIRAAVNHKGDSDSTGAICGNILGAWLGEEAVKQAFDLNCLELADVIRTIADDLYQSTEGLIPELGKDREWDRKYRRE</sequence>
<accession>A0A9D2TE44</accession>
<gene>
    <name evidence="5" type="ORF">H9931_01505</name>
</gene>
<dbReference type="InterPro" id="IPR050792">
    <property type="entry name" value="ADP-ribosylglycohydrolase"/>
</dbReference>
<dbReference type="SUPFAM" id="SSF49879">
    <property type="entry name" value="SMAD/FHA domain"/>
    <property type="match status" value="1"/>
</dbReference>
<dbReference type="Gene3D" id="1.10.4080.10">
    <property type="entry name" value="ADP-ribosylation/Crystallin J1"/>
    <property type="match status" value="1"/>
</dbReference>
<evidence type="ECO:0000256" key="2">
    <source>
        <dbReference type="ARBA" id="ARBA00022801"/>
    </source>
</evidence>
<evidence type="ECO:0000259" key="4">
    <source>
        <dbReference type="PROSITE" id="PS50006"/>
    </source>
</evidence>
<dbReference type="InterPro" id="IPR000253">
    <property type="entry name" value="FHA_dom"/>
</dbReference>
<proteinExistence type="inferred from homology"/>
<evidence type="ECO:0000256" key="3">
    <source>
        <dbReference type="PIRSR" id="PIRSR605502-1"/>
    </source>
</evidence>
<feature type="binding site" evidence="3">
    <location>
        <position position="446"/>
    </location>
    <ligand>
        <name>Mg(2+)</name>
        <dbReference type="ChEBI" id="CHEBI:18420"/>
        <label>1</label>
    </ligand>
</feature>
<comment type="cofactor">
    <cofactor evidence="3">
        <name>Mg(2+)</name>
        <dbReference type="ChEBI" id="CHEBI:18420"/>
    </cofactor>
    <text evidence="3">Binds 2 magnesium ions per subunit.</text>
</comment>
<keyword evidence="3" id="KW-0460">Magnesium</keyword>
<keyword evidence="3" id="KW-0479">Metal-binding</keyword>
<comment type="similarity">
    <text evidence="1">Belongs to the ADP-ribosylglycohydrolase family.</text>
</comment>
<evidence type="ECO:0000256" key="1">
    <source>
        <dbReference type="ARBA" id="ARBA00010702"/>
    </source>
</evidence>
<dbReference type="GO" id="GO:0046872">
    <property type="term" value="F:metal ion binding"/>
    <property type="evidence" value="ECO:0007669"/>
    <property type="project" value="UniProtKB-KW"/>
</dbReference>
<dbReference type="PANTHER" id="PTHR16222">
    <property type="entry name" value="ADP-RIBOSYLGLYCOHYDROLASE"/>
    <property type="match status" value="1"/>
</dbReference>
<feature type="binding site" evidence="3">
    <location>
        <position position="447"/>
    </location>
    <ligand>
        <name>Mg(2+)</name>
        <dbReference type="ChEBI" id="CHEBI:18420"/>
        <label>1</label>
    </ligand>
</feature>
<dbReference type="AlphaFoldDB" id="A0A9D2TE44"/>
<comment type="caution">
    <text evidence="5">The sequence shown here is derived from an EMBL/GenBank/DDBJ whole genome shotgun (WGS) entry which is preliminary data.</text>
</comment>
<dbReference type="Gene3D" id="2.60.200.20">
    <property type="match status" value="1"/>
</dbReference>
<dbReference type="Pfam" id="PF03747">
    <property type="entry name" value="ADP_ribosyl_GH"/>
    <property type="match status" value="1"/>
</dbReference>
<reference evidence="5" key="2">
    <citation type="submission" date="2021-04" db="EMBL/GenBank/DDBJ databases">
        <authorList>
            <person name="Gilroy R."/>
        </authorList>
    </citation>
    <scope>NUCLEOTIDE SEQUENCE</scope>
    <source>
        <strain evidence="5">CHK198-12963</strain>
    </source>
</reference>